<dbReference type="InterPro" id="IPR014017">
    <property type="entry name" value="DNA_helicase_UvrD-like_C"/>
</dbReference>
<evidence type="ECO:0000256" key="9">
    <source>
        <dbReference type="ARBA" id="ARBA00034808"/>
    </source>
</evidence>
<evidence type="ECO:0000256" key="5">
    <source>
        <dbReference type="ARBA" id="ARBA00022840"/>
    </source>
</evidence>
<evidence type="ECO:0000256" key="7">
    <source>
        <dbReference type="ARBA" id="ARBA00023235"/>
    </source>
</evidence>
<proteinExistence type="inferred from homology"/>
<dbReference type="GO" id="GO:0003677">
    <property type="term" value="F:DNA binding"/>
    <property type="evidence" value="ECO:0007669"/>
    <property type="project" value="UniProtKB-KW"/>
</dbReference>
<keyword evidence="3 11" id="KW-0378">Hydrolase</keyword>
<evidence type="ECO:0000256" key="4">
    <source>
        <dbReference type="ARBA" id="ARBA00022806"/>
    </source>
</evidence>
<dbReference type="GO" id="GO:0016887">
    <property type="term" value="F:ATP hydrolysis activity"/>
    <property type="evidence" value="ECO:0007669"/>
    <property type="project" value="RHEA"/>
</dbReference>
<keyword evidence="4 11" id="KW-0347">Helicase</keyword>
<dbReference type="EMBL" id="MHJI01000017">
    <property type="protein sequence ID" value="OGY65418.1"/>
    <property type="molecule type" value="Genomic_DNA"/>
</dbReference>
<name>A0A1G1ZL95_9BACT</name>
<dbReference type="GO" id="GO:0033202">
    <property type="term" value="C:DNA helicase complex"/>
    <property type="evidence" value="ECO:0007669"/>
    <property type="project" value="TreeGrafter"/>
</dbReference>
<dbReference type="SUPFAM" id="SSF52540">
    <property type="entry name" value="P-loop containing nucleoside triphosphate hydrolases"/>
    <property type="match status" value="1"/>
</dbReference>
<dbReference type="CDD" id="cd18807">
    <property type="entry name" value="SF1_C_UvrD"/>
    <property type="match status" value="1"/>
</dbReference>
<dbReference type="Proteomes" id="UP000178517">
    <property type="component" value="Unassembled WGS sequence"/>
</dbReference>
<evidence type="ECO:0000256" key="8">
    <source>
        <dbReference type="ARBA" id="ARBA00034617"/>
    </source>
</evidence>
<dbReference type="InterPro" id="IPR014016">
    <property type="entry name" value="UvrD-like_ATP-bd"/>
</dbReference>
<keyword evidence="6" id="KW-0238">DNA-binding</keyword>
<evidence type="ECO:0000259" key="12">
    <source>
        <dbReference type="PROSITE" id="PS51198"/>
    </source>
</evidence>
<keyword evidence="2 11" id="KW-0547">Nucleotide-binding</keyword>
<comment type="catalytic activity">
    <reaction evidence="10">
        <text>ATP + H2O = ADP + phosphate + H(+)</text>
        <dbReference type="Rhea" id="RHEA:13065"/>
        <dbReference type="ChEBI" id="CHEBI:15377"/>
        <dbReference type="ChEBI" id="CHEBI:15378"/>
        <dbReference type="ChEBI" id="CHEBI:30616"/>
        <dbReference type="ChEBI" id="CHEBI:43474"/>
        <dbReference type="ChEBI" id="CHEBI:456216"/>
        <dbReference type="EC" id="5.6.2.4"/>
    </reaction>
</comment>
<keyword evidence="7" id="KW-0413">Isomerase</keyword>
<dbReference type="Gene3D" id="3.40.50.300">
    <property type="entry name" value="P-loop containing nucleotide triphosphate hydrolases"/>
    <property type="match status" value="3"/>
</dbReference>
<comment type="catalytic activity">
    <reaction evidence="8">
        <text>Couples ATP hydrolysis with the unwinding of duplex DNA by translocating in the 3'-5' direction.</text>
        <dbReference type="EC" id="5.6.2.4"/>
    </reaction>
</comment>
<evidence type="ECO:0000256" key="11">
    <source>
        <dbReference type="PROSITE-ProRule" id="PRU00560"/>
    </source>
</evidence>
<organism evidence="14 15">
    <name type="scientific">Candidatus Harrisonbacteria bacterium RIFCSPLOWO2_01_FULL_40_28</name>
    <dbReference type="NCBI Taxonomy" id="1798406"/>
    <lineage>
        <taxon>Bacteria</taxon>
        <taxon>Candidatus Harrisoniibacteriota</taxon>
    </lineage>
</organism>
<evidence type="ECO:0000256" key="2">
    <source>
        <dbReference type="ARBA" id="ARBA00022741"/>
    </source>
</evidence>
<dbReference type="Pfam" id="PF00580">
    <property type="entry name" value="UvrD-helicase"/>
    <property type="match status" value="1"/>
</dbReference>
<feature type="binding site" evidence="11">
    <location>
        <begin position="23"/>
        <end position="30"/>
    </location>
    <ligand>
        <name>ATP</name>
        <dbReference type="ChEBI" id="CHEBI:30616"/>
    </ligand>
</feature>
<evidence type="ECO:0000256" key="1">
    <source>
        <dbReference type="ARBA" id="ARBA00009922"/>
    </source>
</evidence>
<feature type="domain" description="UvrD-like helicase C-terminal" evidence="13">
    <location>
        <begin position="279"/>
        <end position="507"/>
    </location>
</feature>
<dbReference type="CDD" id="cd17932">
    <property type="entry name" value="DEXQc_UvrD"/>
    <property type="match status" value="1"/>
</dbReference>
<dbReference type="PROSITE" id="PS51217">
    <property type="entry name" value="UVRD_HELICASE_CTER"/>
    <property type="match status" value="1"/>
</dbReference>
<sequence>MENLNKQQEEAVLHKDGPLIIVAGAGSGKTKTLTNRLAHLLHDGVPASQILAITFTNKAAHEMKERVTRLIGTKGEDSMPFVGTFHSFGARVLRKEAHHYGRTHQFIIFDSDDSKKLAQRIIKKIPEFKETWGASKLLGEFSKYKNTLNTPEVGSDEESQMLYSAFSTYESALFHNNAFDFDDLIEKVVKLLKNNHEIRNLYANKFKYILVDEYQDTNHSQYELIKLLAEAHHNLCVVGDDNQAIYSFRYADFKNFLNFAKDWPRTKIVLLEENYRSTQNIIKAANSLIKHNELNKAQGLKKELWTGNIAGDLITVGEASHDRGEAEWIAEEISHIKRNQEEITAILYRTNAQSRAIEQVLIERNIPYEIFGGLTFYERKEIKDVLAGLRFAMNPNDSVSKERIEKTFVKAIRTDLVINLPSLKDRNTLDILGFFLEHSRYFEYLDNNFPNGEERKENITALLDFASLYPNSAECLEKISLLQVNEGEKNQRSRPQIQLMSIHMAKGLEFAHVFIAGCNEGILPHQLSFGKNEDLEEERRLMYVAMTRAKLKLSLSFYGYASRFLYEIPPELTLYKSIKDTFSSKSFYEKDDDEVYID</sequence>
<dbReference type="Gene3D" id="1.10.486.10">
    <property type="entry name" value="PCRA, domain 4"/>
    <property type="match status" value="2"/>
</dbReference>
<dbReference type="PANTHER" id="PTHR11070">
    <property type="entry name" value="UVRD / RECB / PCRA DNA HELICASE FAMILY MEMBER"/>
    <property type="match status" value="1"/>
</dbReference>
<evidence type="ECO:0000256" key="10">
    <source>
        <dbReference type="ARBA" id="ARBA00048988"/>
    </source>
</evidence>
<dbReference type="PROSITE" id="PS51198">
    <property type="entry name" value="UVRD_HELICASE_ATP_BIND"/>
    <property type="match status" value="1"/>
</dbReference>
<dbReference type="Pfam" id="PF13361">
    <property type="entry name" value="UvrD_C"/>
    <property type="match status" value="2"/>
</dbReference>
<feature type="domain" description="UvrD-like helicase ATP-binding" evidence="12">
    <location>
        <begin position="2"/>
        <end position="278"/>
    </location>
</feature>
<comment type="caution">
    <text evidence="14">The sequence shown here is derived from an EMBL/GenBank/DDBJ whole genome shotgun (WGS) entry which is preliminary data.</text>
</comment>
<reference evidence="14 15" key="1">
    <citation type="journal article" date="2016" name="Nat. Commun.">
        <title>Thousands of microbial genomes shed light on interconnected biogeochemical processes in an aquifer system.</title>
        <authorList>
            <person name="Anantharaman K."/>
            <person name="Brown C.T."/>
            <person name="Hug L.A."/>
            <person name="Sharon I."/>
            <person name="Castelle C.J."/>
            <person name="Probst A.J."/>
            <person name="Thomas B.C."/>
            <person name="Singh A."/>
            <person name="Wilkins M.J."/>
            <person name="Karaoz U."/>
            <person name="Brodie E.L."/>
            <person name="Williams K.H."/>
            <person name="Hubbard S.S."/>
            <person name="Banfield J.F."/>
        </authorList>
    </citation>
    <scope>NUCLEOTIDE SEQUENCE [LARGE SCALE GENOMIC DNA]</scope>
</reference>
<protein>
    <recommendedName>
        <fullName evidence="9">DNA 3'-5' helicase</fullName>
        <ecNumber evidence="9">5.6.2.4</ecNumber>
    </recommendedName>
</protein>
<accession>A0A1G1ZL95</accession>
<dbReference type="InterPro" id="IPR000212">
    <property type="entry name" value="DNA_helicase_UvrD/REP"/>
</dbReference>
<dbReference type="GO" id="GO:0005829">
    <property type="term" value="C:cytosol"/>
    <property type="evidence" value="ECO:0007669"/>
    <property type="project" value="TreeGrafter"/>
</dbReference>
<evidence type="ECO:0000313" key="14">
    <source>
        <dbReference type="EMBL" id="OGY65418.1"/>
    </source>
</evidence>
<dbReference type="InterPro" id="IPR027417">
    <property type="entry name" value="P-loop_NTPase"/>
</dbReference>
<dbReference type="EC" id="5.6.2.4" evidence="9"/>
<evidence type="ECO:0000256" key="3">
    <source>
        <dbReference type="ARBA" id="ARBA00022801"/>
    </source>
</evidence>
<evidence type="ECO:0000259" key="13">
    <source>
        <dbReference type="PROSITE" id="PS51217"/>
    </source>
</evidence>
<dbReference type="GO" id="GO:0005524">
    <property type="term" value="F:ATP binding"/>
    <property type="evidence" value="ECO:0007669"/>
    <property type="project" value="UniProtKB-UniRule"/>
</dbReference>
<gene>
    <name evidence="14" type="ORF">A3A04_01150</name>
</gene>
<dbReference type="GO" id="GO:0000725">
    <property type="term" value="P:recombinational repair"/>
    <property type="evidence" value="ECO:0007669"/>
    <property type="project" value="TreeGrafter"/>
</dbReference>
<dbReference type="STRING" id="1798406.A3A04_01150"/>
<comment type="similarity">
    <text evidence="1">Belongs to the helicase family. UvrD subfamily.</text>
</comment>
<dbReference type="AlphaFoldDB" id="A0A1G1ZL95"/>
<dbReference type="Gene3D" id="1.10.10.160">
    <property type="match status" value="1"/>
</dbReference>
<dbReference type="InterPro" id="IPR013986">
    <property type="entry name" value="DExx_box_DNA_helicase_dom_sf"/>
</dbReference>
<keyword evidence="5 11" id="KW-0067">ATP-binding</keyword>
<evidence type="ECO:0000313" key="15">
    <source>
        <dbReference type="Proteomes" id="UP000178517"/>
    </source>
</evidence>
<dbReference type="GO" id="GO:0043138">
    <property type="term" value="F:3'-5' DNA helicase activity"/>
    <property type="evidence" value="ECO:0007669"/>
    <property type="project" value="UniProtKB-EC"/>
</dbReference>
<evidence type="ECO:0000256" key="6">
    <source>
        <dbReference type="ARBA" id="ARBA00023125"/>
    </source>
</evidence>
<dbReference type="PANTHER" id="PTHR11070:SF2">
    <property type="entry name" value="ATP-DEPENDENT DNA HELICASE SRS2"/>
    <property type="match status" value="1"/>
</dbReference>